<feature type="compositionally biased region" description="Basic residues" evidence="8">
    <location>
        <begin position="236"/>
        <end position="245"/>
    </location>
</feature>
<dbReference type="Gene3D" id="6.10.250.3120">
    <property type="match status" value="1"/>
</dbReference>
<dbReference type="Pfam" id="PF08688">
    <property type="entry name" value="ASD1"/>
    <property type="match status" value="1"/>
</dbReference>
<keyword evidence="12" id="KW-1185">Reference proteome</keyword>
<dbReference type="InterPro" id="IPR027685">
    <property type="entry name" value="Shroom_fam"/>
</dbReference>
<dbReference type="GO" id="GO:0007015">
    <property type="term" value="P:actin filament organization"/>
    <property type="evidence" value="ECO:0007669"/>
    <property type="project" value="TreeGrafter"/>
</dbReference>
<feature type="compositionally biased region" description="Polar residues" evidence="8">
    <location>
        <begin position="912"/>
        <end position="922"/>
    </location>
</feature>
<dbReference type="PROSITE" id="PS51307">
    <property type="entry name" value="ASD2"/>
    <property type="match status" value="1"/>
</dbReference>
<dbReference type="Bgee" id="ENSELUG00000023915">
    <property type="expression patterns" value="Expressed in liver and 11 other cell types or tissues"/>
</dbReference>
<dbReference type="RefSeq" id="XP_010869430.4">
    <property type="nucleotide sequence ID" value="XM_010871128.5"/>
</dbReference>
<keyword evidence="5 7" id="KW-0009">Actin-binding</keyword>
<feature type="region of interest" description="Disordered" evidence="8">
    <location>
        <begin position="1087"/>
        <end position="1256"/>
    </location>
</feature>
<dbReference type="InParanoid" id="A0A3P8Z8U1"/>
<accession>A0A3P8Z8U1</accession>
<evidence type="ECO:0000256" key="8">
    <source>
        <dbReference type="SAM" id="MobiDB-lite"/>
    </source>
</evidence>
<dbReference type="FunCoup" id="A0A3P8Z8U1">
    <property type="interactions" value="33"/>
</dbReference>
<evidence type="ECO:0000256" key="6">
    <source>
        <dbReference type="ARBA" id="ARBA00023212"/>
    </source>
</evidence>
<feature type="compositionally biased region" description="Polar residues" evidence="8">
    <location>
        <begin position="1005"/>
        <end position="1015"/>
    </location>
</feature>
<evidence type="ECO:0000313" key="12">
    <source>
        <dbReference type="Proteomes" id="UP000265140"/>
    </source>
</evidence>
<dbReference type="CTD" id="134549"/>
<dbReference type="PROSITE" id="PS51306">
    <property type="entry name" value="ASD1"/>
    <property type="match status" value="1"/>
</dbReference>
<evidence type="ECO:0000256" key="4">
    <source>
        <dbReference type="ARBA" id="ARBA00022701"/>
    </source>
</evidence>
<dbReference type="GO" id="GO:0030864">
    <property type="term" value="C:cortical actin cytoskeleton"/>
    <property type="evidence" value="ECO:0007669"/>
    <property type="project" value="TreeGrafter"/>
</dbReference>
<feature type="compositionally biased region" description="Polar residues" evidence="8">
    <location>
        <begin position="1148"/>
        <end position="1164"/>
    </location>
</feature>
<comment type="subcellular location">
    <subcellularLocation>
        <location evidence="1">Cytoplasm</location>
        <location evidence="1">Cytoskeleton</location>
    </subcellularLocation>
</comment>
<protein>
    <recommendedName>
        <fullName evidence="13">Shroom family member 1</fullName>
    </recommendedName>
</protein>
<proteinExistence type="inferred from homology"/>
<dbReference type="GO" id="GO:0051015">
    <property type="term" value="F:actin filament binding"/>
    <property type="evidence" value="ECO:0007669"/>
    <property type="project" value="InterPro"/>
</dbReference>
<evidence type="ECO:0000256" key="3">
    <source>
        <dbReference type="ARBA" id="ARBA00022490"/>
    </source>
</evidence>
<feature type="domain" description="ASD1" evidence="9">
    <location>
        <begin position="612"/>
        <end position="742"/>
    </location>
</feature>
<dbReference type="Pfam" id="PF08687">
    <property type="entry name" value="ASD2"/>
    <property type="match status" value="1"/>
</dbReference>
<feature type="domain" description="ASD2" evidence="10">
    <location>
        <begin position="1264"/>
        <end position="1536"/>
    </location>
</feature>
<dbReference type="STRING" id="8010.ENSELUP00000025224"/>
<keyword evidence="6" id="KW-0206">Cytoskeleton</keyword>
<feature type="region of interest" description="Disordered" evidence="8">
    <location>
        <begin position="568"/>
        <end position="601"/>
    </location>
</feature>
<evidence type="ECO:0000313" key="11">
    <source>
        <dbReference type="Ensembl" id="ENSELUP00000025234.3"/>
    </source>
</evidence>
<evidence type="ECO:0008006" key="13">
    <source>
        <dbReference type="Google" id="ProtNLM"/>
    </source>
</evidence>
<feature type="compositionally biased region" description="Polar residues" evidence="8">
    <location>
        <begin position="650"/>
        <end position="672"/>
    </location>
</feature>
<feature type="compositionally biased region" description="Basic residues" evidence="8">
    <location>
        <begin position="864"/>
        <end position="875"/>
    </location>
</feature>
<feature type="compositionally biased region" description="Polar residues" evidence="8">
    <location>
        <begin position="1052"/>
        <end position="1061"/>
    </location>
</feature>
<dbReference type="PANTHER" id="PTHR15012:SF37">
    <property type="entry name" value="PROTEIN SHROOM1"/>
    <property type="match status" value="1"/>
</dbReference>
<feature type="region of interest" description="Disordered" evidence="8">
    <location>
        <begin position="616"/>
        <end position="680"/>
    </location>
</feature>
<feature type="compositionally biased region" description="Basic and acidic residues" evidence="8">
    <location>
        <begin position="190"/>
        <end position="199"/>
    </location>
</feature>
<feature type="compositionally biased region" description="Basic and acidic residues" evidence="8">
    <location>
        <begin position="1022"/>
        <end position="1038"/>
    </location>
</feature>
<feature type="compositionally biased region" description="Polar residues" evidence="8">
    <location>
        <begin position="843"/>
        <end position="863"/>
    </location>
</feature>
<evidence type="ECO:0000259" key="9">
    <source>
        <dbReference type="PROSITE" id="PS51306"/>
    </source>
</evidence>
<evidence type="ECO:0000256" key="2">
    <source>
        <dbReference type="ARBA" id="ARBA00006469"/>
    </source>
</evidence>
<feature type="compositionally biased region" description="Polar residues" evidence="8">
    <location>
        <begin position="953"/>
        <end position="965"/>
    </location>
</feature>
<dbReference type="Proteomes" id="UP000265140">
    <property type="component" value="Chromosome 7"/>
</dbReference>
<dbReference type="InterPro" id="IPR014799">
    <property type="entry name" value="ASD2_dom"/>
</dbReference>
<feature type="compositionally biased region" description="Polar residues" evidence="8">
    <location>
        <begin position="200"/>
        <end position="216"/>
    </location>
</feature>
<comment type="similarity">
    <text evidence="2">Belongs to the shroom family.</text>
</comment>
<dbReference type="InterPro" id="IPR014800">
    <property type="entry name" value="ASD1_dom"/>
</dbReference>
<evidence type="ECO:0000256" key="7">
    <source>
        <dbReference type="PROSITE-ProRule" id="PRU00637"/>
    </source>
</evidence>
<dbReference type="GO" id="GO:0005874">
    <property type="term" value="C:microtubule"/>
    <property type="evidence" value="ECO:0007669"/>
    <property type="project" value="UniProtKB-KW"/>
</dbReference>
<dbReference type="GO" id="GO:0016324">
    <property type="term" value="C:apical plasma membrane"/>
    <property type="evidence" value="ECO:0007669"/>
    <property type="project" value="TreeGrafter"/>
</dbReference>
<dbReference type="RefSeq" id="XP_019903586.3">
    <property type="nucleotide sequence ID" value="XM_020048027.3"/>
</dbReference>
<dbReference type="GO" id="GO:0043296">
    <property type="term" value="C:apical junction complex"/>
    <property type="evidence" value="ECO:0007669"/>
    <property type="project" value="TreeGrafter"/>
</dbReference>
<dbReference type="RefSeq" id="XP_010869429.4">
    <property type="nucleotide sequence ID" value="XM_010871127.5"/>
</dbReference>
<dbReference type="OMA" id="VERPQWE"/>
<reference evidence="11" key="4">
    <citation type="submission" date="2025-09" db="UniProtKB">
        <authorList>
            <consortium name="Ensembl"/>
        </authorList>
    </citation>
    <scope>IDENTIFICATION</scope>
</reference>
<dbReference type="GO" id="GO:0005912">
    <property type="term" value="C:adherens junction"/>
    <property type="evidence" value="ECO:0007669"/>
    <property type="project" value="TreeGrafter"/>
</dbReference>
<feature type="compositionally biased region" description="Pro residues" evidence="8">
    <location>
        <begin position="1197"/>
        <end position="1210"/>
    </location>
</feature>
<evidence type="ECO:0000259" key="10">
    <source>
        <dbReference type="PROSITE" id="PS51307"/>
    </source>
</evidence>
<feature type="region of interest" description="Disordered" evidence="8">
    <location>
        <begin position="113"/>
        <end position="150"/>
    </location>
</feature>
<keyword evidence="4" id="KW-0493">Microtubule</keyword>
<dbReference type="GeneTree" id="ENSGT00940000160656"/>
<feature type="compositionally biased region" description="Basic and acidic residues" evidence="8">
    <location>
        <begin position="616"/>
        <end position="630"/>
    </location>
</feature>
<feature type="region of interest" description="Disordered" evidence="8">
    <location>
        <begin position="482"/>
        <end position="521"/>
    </location>
</feature>
<evidence type="ECO:0000256" key="1">
    <source>
        <dbReference type="ARBA" id="ARBA00004245"/>
    </source>
</evidence>
<reference evidence="12" key="1">
    <citation type="journal article" date="2014" name="PLoS ONE">
        <title>The genome and linkage map of the northern pike (Esox lucius): conserved synteny revealed between the salmonid sister group and the Neoteleostei.</title>
        <authorList>
            <person name="Rondeau E.B."/>
            <person name="Minkley D.R."/>
            <person name="Leong J.S."/>
            <person name="Messmer A.M."/>
            <person name="Jantzen J.R."/>
            <person name="von Schalburg K.R."/>
            <person name="Lemon C."/>
            <person name="Bird N.H."/>
            <person name="Koop B.F."/>
        </authorList>
    </citation>
    <scope>NUCLEOTIDE SEQUENCE</scope>
</reference>
<sequence length="1537" mass="168590">MDSYHFHFERMSNLDLHPLSLPVSRLSPAKSTSSIDQFTHHHGKGDSAYSSFSGGSSAPDYPSTFFPDDLQHHSLHYADLKYVKAIYHPSALDSDSKSMDQLYRSVEAISNQYRQNRHSVGSLGAGQFPNQNPKMPPPPPPPPPPPARMDSFIATRNLENCRAQHSPRANPSAACLRSDLAYGRRASQPYRRDTFHPEENTAQQQSADLLSPSTPRTGHHEQRPKQHSVGGGHSGGQHKRVHSAHRSLMPEPPRSASPWHVAQNMVNSSIQHKGQFYFVTGVCKSSESVPKHGSVCVSEVGRESPVPVEGSHCTVDTLFRNTQQRNHNTPNTMTTDDREFYTKSQDVKSRNLDEEKPAQRRISYATSHISNHAPHSFDDLEQSHNVQSREIGRQHSSNHHIFYCGPENCIPSSNSHNQDLSQVSHFPILSKSFDQLDQLCNRQAGPGADQEMRNVAFSAGGQGMEKAQGQTKRKPLFKQDSAPQLGTESVPPASPPGSPEQAAHCQRDESAEGGRKPLFGDLAREKINKETTPLLYHLTGANREALGLYKPRKENEVGGISKDGFRAAQKDTSESCGGETPLAGTSKEEREDVSHPCNTLDNSFKKYYKEKLKDAQSKVLRETSFKRKDLQLSWPHRVKPRPGPRPTVLHTVSSSQDSENPAGTLAPSPTHSEGTRRENVPQMVEATGMEIESELVRESQTESGRPLNVAQPQVARVGARRRLTPEQKKLCYSEPEKLNQLGDTPYKHAACHSLDTEREQGRLELSSEEGDLGEQGLVAARRKMFETRGRALSTSSLSKTSLKHLQHKALVAYMERKMGHKVAEPWQPVPQAPPAPPATQSPSLRHSASVRTSDSSPRPQSRNKGPKKKLHRPHSAGRILDSTSSSIRYAQFSSSFTQAGDHSKQAACGDSPSPSQGKSASVESLLDQTEFFRNRSTSTPYAFQGHNHINDPSPVNTVDSSSCQTPRPVDESVVVQGGQAVSEPEDQGLRVAAQRGKSLEELGVSQDSQPPVLSRNSKKPLLKRDSAPQLGSREDSGRTTESTTGSGASVHPETSTSSWGRALSVGSSGSYDFGPLVKDEVNALPCVVIPPQPPTSQESSEREVRSSSTSPSTPVHLRGAGSGSSRGKTVPPLQHPMEREESVDEPSESLQAESSQEVSLSCGVTTDPAMWALPTVSGREDGAKSPALSDDLAEGEAPPPDPVPADPPPTSGTTPVLGTDARLSEESGPPGEDKDTKMGGEMPAGETEEVSAEKTLGAKEPGWEDLVMEVVTADQSLARVLYPLTNRKTALMLMEQLLSEDTLLMEEHYKKKQETRGGSGMLHTADSSETVEDAEASPTSPDDAIAQLQPGPLNKMEVTEKKKLLVACIEERLRALEEPRGALRTELQENGKRGEAVEALVRELCTPAELERYGLFVGDLERVVSLLLCLSARLARVQNALSTVDQHTDAEEKDSLDNRHSLLCKQREDAKDLKDNLDRRERMVSNFLSRCLTAEQLQEYRRFIQTKASLLIRMKDLDERQRLGEEQLESLLNTLPS</sequence>
<dbReference type="PANTHER" id="PTHR15012">
    <property type="entry name" value="APICAL PROTEIN/SHROOM-RELATED"/>
    <property type="match status" value="1"/>
</dbReference>
<feature type="compositionally biased region" description="Basic and acidic residues" evidence="8">
    <location>
        <begin position="505"/>
        <end position="515"/>
    </location>
</feature>
<feature type="compositionally biased region" description="Pro residues" evidence="8">
    <location>
        <begin position="134"/>
        <end position="147"/>
    </location>
</feature>
<feature type="compositionally biased region" description="Low complexity" evidence="8">
    <location>
        <begin position="1106"/>
        <end position="1115"/>
    </location>
</feature>
<reference evidence="11" key="2">
    <citation type="submission" date="2020-02" db="EMBL/GenBank/DDBJ databases">
        <title>Esox lucius (northern pike) genome, fEsoLuc1, primary haplotype.</title>
        <authorList>
            <person name="Myers G."/>
            <person name="Karagic N."/>
            <person name="Meyer A."/>
            <person name="Pippel M."/>
            <person name="Reichard M."/>
            <person name="Winkler S."/>
            <person name="Tracey A."/>
            <person name="Sims Y."/>
            <person name="Howe K."/>
            <person name="Rhie A."/>
            <person name="Formenti G."/>
            <person name="Durbin R."/>
            <person name="Fedrigo O."/>
            <person name="Jarvis E.D."/>
        </authorList>
    </citation>
    <scope>NUCLEOTIDE SEQUENCE [LARGE SCALE GENOMIC DNA]</scope>
</reference>
<dbReference type="KEGG" id="els:105011248"/>
<organism evidence="11 12">
    <name type="scientific">Esox lucius</name>
    <name type="common">Northern pike</name>
    <dbReference type="NCBI Taxonomy" id="8010"/>
    <lineage>
        <taxon>Eukaryota</taxon>
        <taxon>Metazoa</taxon>
        <taxon>Chordata</taxon>
        <taxon>Craniata</taxon>
        <taxon>Vertebrata</taxon>
        <taxon>Euteleostomi</taxon>
        <taxon>Actinopterygii</taxon>
        <taxon>Neopterygii</taxon>
        <taxon>Teleostei</taxon>
        <taxon>Protacanthopterygii</taxon>
        <taxon>Esociformes</taxon>
        <taxon>Esocidae</taxon>
        <taxon>Esox</taxon>
    </lineage>
</organism>
<feature type="region of interest" description="Disordered" evidence="8">
    <location>
        <begin position="32"/>
        <end position="54"/>
    </location>
</feature>
<feature type="region of interest" description="Disordered" evidence="8">
    <location>
        <begin position="896"/>
        <end position="1061"/>
    </location>
</feature>
<evidence type="ECO:0000256" key="5">
    <source>
        <dbReference type="ARBA" id="ARBA00023203"/>
    </source>
</evidence>
<feature type="region of interest" description="Disordered" evidence="8">
    <location>
        <begin position="825"/>
        <end position="884"/>
    </location>
</feature>
<feature type="region of interest" description="Disordered" evidence="8">
    <location>
        <begin position="1312"/>
        <end position="1342"/>
    </location>
</feature>
<name>A0A3P8Z8U1_ESOLU</name>
<keyword evidence="3" id="KW-0963">Cytoplasm</keyword>
<feature type="compositionally biased region" description="Pro residues" evidence="8">
    <location>
        <begin position="827"/>
        <end position="839"/>
    </location>
</feature>
<reference evidence="11" key="3">
    <citation type="submission" date="2025-08" db="UniProtKB">
        <authorList>
            <consortium name="Ensembl"/>
        </authorList>
    </citation>
    <scope>IDENTIFICATION</scope>
</reference>
<dbReference type="GeneID" id="105011248"/>
<feature type="region of interest" description="Disordered" evidence="8">
    <location>
        <begin position="189"/>
        <end position="259"/>
    </location>
</feature>
<dbReference type="Ensembl" id="ENSELUT00000043469.3">
    <property type="protein sequence ID" value="ENSELUP00000025234.3"/>
    <property type="gene ID" value="ENSELUG00000023915.3"/>
</dbReference>